<accession>A0A4R2BHI4</accession>
<comment type="caution">
    <text evidence="3">The sequence shown here is derived from an EMBL/GenBank/DDBJ whole genome shotgun (WGS) entry which is preliminary data.</text>
</comment>
<evidence type="ECO:0000256" key="1">
    <source>
        <dbReference type="ARBA" id="ARBA00006817"/>
    </source>
</evidence>
<dbReference type="Pfam" id="PF08327">
    <property type="entry name" value="AHSA1"/>
    <property type="match status" value="1"/>
</dbReference>
<comment type="similarity">
    <text evidence="1">Belongs to the AHA1 family.</text>
</comment>
<dbReference type="InterPro" id="IPR023393">
    <property type="entry name" value="START-like_dom_sf"/>
</dbReference>
<proteinExistence type="inferred from homology"/>
<dbReference type="Gene3D" id="3.30.530.20">
    <property type="match status" value="1"/>
</dbReference>
<gene>
    <name evidence="3" type="ORF">EV146_104120</name>
</gene>
<feature type="domain" description="Activator of Hsp90 ATPase homologue 1/2-like C-terminal" evidence="2">
    <location>
        <begin position="21"/>
        <end position="131"/>
    </location>
</feature>
<dbReference type="Proteomes" id="UP000295689">
    <property type="component" value="Unassembled WGS sequence"/>
</dbReference>
<evidence type="ECO:0000259" key="2">
    <source>
        <dbReference type="Pfam" id="PF08327"/>
    </source>
</evidence>
<dbReference type="CDD" id="cd08899">
    <property type="entry name" value="SRPBCC_CalC_Aha1-like_6"/>
    <property type="match status" value="1"/>
</dbReference>
<protein>
    <submittedName>
        <fullName evidence="3">Uncharacterized protein YndB with AHSA1/START domain</fullName>
    </submittedName>
</protein>
<name>A0A4R2BHI4_9BACI</name>
<organism evidence="3 4">
    <name type="scientific">Mesobacillus foraminis</name>
    <dbReference type="NCBI Taxonomy" id="279826"/>
    <lineage>
        <taxon>Bacteria</taxon>
        <taxon>Bacillati</taxon>
        <taxon>Bacillota</taxon>
        <taxon>Bacilli</taxon>
        <taxon>Bacillales</taxon>
        <taxon>Bacillaceae</taxon>
        <taxon>Mesobacillus</taxon>
    </lineage>
</organism>
<dbReference type="AlphaFoldDB" id="A0A4R2BHI4"/>
<dbReference type="InterPro" id="IPR013538">
    <property type="entry name" value="ASHA1/2-like_C"/>
</dbReference>
<dbReference type="EMBL" id="SLVV01000004">
    <property type="protein sequence ID" value="TCN26013.1"/>
    <property type="molecule type" value="Genomic_DNA"/>
</dbReference>
<dbReference type="RefSeq" id="WP_132004070.1">
    <property type="nucleotide sequence ID" value="NZ_JABUHM010000009.1"/>
</dbReference>
<evidence type="ECO:0000313" key="3">
    <source>
        <dbReference type="EMBL" id="TCN26013.1"/>
    </source>
</evidence>
<reference evidence="3 4" key="1">
    <citation type="journal article" date="2015" name="Stand. Genomic Sci.">
        <title>Genomic Encyclopedia of Bacterial and Archaeal Type Strains, Phase III: the genomes of soil and plant-associated and newly described type strains.</title>
        <authorList>
            <person name="Whitman W.B."/>
            <person name="Woyke T."/>
            <person name="Klenk H.P."/>
            <person name="Zhou Y."/>
            <person name="Lilburn T.G."/>
            <person name="Beck B.J."/>
            <person name="De Vos P."/>
            <person name="Vandamme P."/>
            <person name="Eisen J.A."/>
            <person name="Garrity G."/>
            <person name="Hugenholtz P."/>
            <person name="Kyrpides N.C."/>
        </authorList>
    </citation>
    <scope>NUCLEOTIDE SEQUENCE [LARGE SCALE GENOMIC DNA]</scope>
    <source>
        <strain evidence="3 4">CV53</strain>
    </source>
</reference>
<evidence type="ECO:0000313" key="4">
    <source>
        <dbReference type="Proteomes" id="UP000295689"/>
    </source>
</evidence>
<dbReference type="SUPFAM" id="SSF55961">
    <property type="entry name" value="Bet v1-like"/>
    <property type="match status" value="1"/>
</dbReference>
<sequence length="163" mass="19338">MAACLTKDKTGFTARFERYINHPIEKVWSMLTENAQLKKWFPELSIEDLRKDGVIKFDMQDGTFEEMKILDLEAPFILEYTWGEDKVRFELEQHLEGCKLVMNEKLNGITSHTPRDLAGWHVCLDVIETLLDGKEFSHPQEIWEKHFKEYNQIIEDYLKKTQI</sequence>
<keyword evidence="4" id="KW-1185">Reference proteome</keyword>